<sequence>MALICALPLACFDGASNDETSNPTETSGDGDPGDGDGDPGDGDGDGDPGDGDGDPGDSAPQFVSFTVNMSTNPGVVTSASGIMIEAELSDLDMDVNYVVFKRDGETIATFANDPGPSYAFEWVASGAELDGTYELTAEATDAADNMVISDGVSVTLGMAAGGSEVDNWDYDSGQLDAAYDLAVSPNGDDLVITGQRTDDLASQQRTDRVVGPSWANKVEIGSAYGAAVTQREDGGYFVAGAIPKPNNKSDSALYHYDAAGVLMESTVFDGSSQPDMADDADNPIAAEPAPGGVLIMGTYFASGGSQEDKWVTYVRRYTDAMDFEWERFPSEALSGRPFAYDFAAASDGSYVLVGGQFAETPIKPWMGRFNAQGMVVNEVQINDYGAGILHAVDIAADGSVVVGGQAPVDGEALSWVRSYDPNGAMQWDVVVPITDLGVVAALAIDPWGEVVAVSTEGCSSPGLRYESCDLAIRKYDPSGQLMWEQIYPGGGFLGPNLLFLGFDAAVEVDRFGYVYVSAIAYDVGGTNWWARKLNP</sequence>
<dbReference type="PANTHER" id="PTHR42754:SF1">
    <property type="entry name" value="LIPOPROTEIN"/>
    <property type="match status" value="1"/>
</dbReference>
<gene>
    <name evidence="2" type="ORF">DB30_02900</name>
</gene>
<dbReference type="Proteomes" id="UP000031599">
    <property type="component" value="Unassembled WGS sequence"/>
</dbReference>
<dbReference type="Gene3D" id="2.60.40.10">
    <property type="entry name" value="Immunoglobulins"/>
    <property type="match status" value="1"/>
</dbReference>
<dbReference type="EMBL" id="JMCC02000021">
    <property type="protein sequence ID" value="KIG17625.1"/>
    <property type="molecule type" value="Genomic_DNA"/>
</dbReference>
<keyword evidence="2" id="KW-0326">Glycosidase</keyword>
<dbReference type="InterPro" id="IPR013783">
    <property type="entry name" value="Ig-like_fold"/>
</dbReference>
<evidence type="ECO:0000313" key="3">
    <source>
        <dbReference type="Proteomes" id="UP000031599"/>
    </source>
</evidence>
<name>A0A0C2D7N0_9BACT</name>
<dbReference type="PANTHER" id="PTHR42754">
    <property type="entry name" value="ENDOGLUCANASE"/>
    <property type="match status" value="1"/>
</dbReference>
<keyword evidence="2" id="KW-0624">Polysaccharide degradation</keyword>
<dbReference type="AlphaFoldDB" id="A0A0C2D7N0"/>
<organism evidence="2 3">
    <name type="scientific">Enhygromyxa salina</name>
    <dbReference type="NCBI Taxonomy" id="215803"/>
    <lineage>
        <taxon>Bacteria</taxon>
        <taxon>Pseudomonadati</taxon>
        <taxon>Myxococcota</taxon>
        <taxon>Polyangia</taxon>
        <taxon>Nannocystales</taxon>
        <taxon>Nannocystaceae</taxon>
        <taxon>Enhygromyxa</taxon>
    </lineage>
</organism>
<protein>
    <submittedName>
        <fullName evidence="2">Endo-1,4-beta-xylanase A</fullName>
    </submittedName>
</protein>
<feature type="compositionally biased region" description="Acidic residues" evidence="1">
    <location>
        <begin position="31"/>
        <end position="55"/>
    </location>
</feature>
<dbReference type="SUPFAM" id="SSF101898">
    <property type="entry name" value="NHL repeat"/>
    <property type="match status" value="1"/>
</dbReference>
<dbReference type="GO" id="GO:0045493">
    <property type="term" value="P:xylan catabolic process"/>
    <property type="evidence" value="ECO:0007669"/>
    <property type="project" value="UniProtKB-KW"/>
</dbReference>
<feature type="region of interest" description="Disordered" evidence="1">
    <location>
        <begin position="13"/>
        <end position="61"/>
    </location>
</feature>
<dbReference type="GO" id="GO:0016798">
    <property type="term" value="F:hydrolase activity, acting on glycosyl bonds"/>
    <property type="evidence" value="ECO:0007669"/>
    <property type="project" value="UniProtKB-KW"/>
</dbReference>
<proteinExistence type="predicted"/>
<keyword evidence="2" id="KW-0858">Xylan degradation</keyword>
<keyword evidence="2" id="KW-0119">Carbohydrate metabolism</keyword>
<comment type="caution">
    <text evidence="2">The sequence shown here is derived from an EMBL/GenBank/DDBJ whole genome shotgun (WGS) entry which is preliminary data.</text>
</comment>
<evidence type="ECO:0000256" key="1">
    <source>
        <dbReference type="SAM" id="MobiDB-lite"/>
    </source>
</evidence>
<accession>A0A0C2D7N0</accession>
<feature type="compositionally biased region" description="Polar residues" evidence="1">
    <location>
        <begin position="17"/>
        <end position="27"/>
    </location>
</feature>
<evidence type="ECO:0000313" key="2">
    <source>
        <dbReference type="EMBL" id="KIG17625.1"/>
    </source>
</evidence>
<reference evidence="2 3" key="1">
    <citation type="submission" date="2014-12" db="EMBL/GenBank/DDBJ databases">
        <title>Genome assembly of Enhygromyxa salina DSM 15201.</title>
        <authorList>
            <person name="Sharma G."/>
            <person name="Subramanian S."/>
        </authorList>
    </citation>
    <scope>NUCLEOTIDE SEQUENCE [LARGE SCALE GENOMIC DNA]</scope>
    <source>
        <strain evidence="2 3">DSM 15201</strain>
    </source>
</reference>
<keyword evidence="2" id="KW-0378">Hydrolase</keyword>